<accession>A0A2H9RDB7</accession>
<keyword evidence="3" id="KW-0396">Initiation factor</keyword>
<dbReference type="PRINTS" id="PR00315">
    <property type="entry name" value="ELONGATNFCT"/>
</dbReference>
<feature type="domain" description="Tr-type G" evidence="8">
    <location>
        <begin position="1"/>
        <end position="190"/>
    </location>
</feature>
<evidence type="ECO:0000256" key="3">
    <source>
        <dbReference type="ARBA" id="ARBA00022540"/>
    </source>
</evidence>
<dbReference type="EMBL" id="PETW01000010">
    <property type="protein sequence ID" value="PIV46566.1"/>
    <property type="molecule type" value="Genomic_DNA"/>
</dbReference>
<dbReference type="InterPro" id="IPR000795">
    <property type="entry name" value="T_Tr_GTP-bd_dom"/>
</dbReference>
<dbReference type="PROSITE" id="PS51722">
    <property type="entry name" value="G_TR_2"/>
    <property type="match status" value="1"/>
</dbReference>
<dbReference type="Proteomes" id="UP000228888">
    <property type="component" value="Unassembled WGS sequence"/>
</dbReference>
<accession>A0A2H9M8D3</accession>
<dbReference type="AlphaFoldDB" id="A0A2G9LJ74"/>
<evidence type="ECO:0000256" key="5">
    <source>
        <dbReference type="ARBA" id="ARBA00022917"/>
    </source>
</evidence>
<comment type="catalytic activity">
    <reaction evidence="7">
        <text>GTP + H2O = GDP + phosphate + H(+)</text>
        <dbReference type="Rhea" id="RHEA:19669"/>
        <dbReference type="ChEBI" id="CHEBI:15377"/>
        <dbReference type="ChEBI" id="CHEBI:15378"/>
        <dbReference type="ChEBI" id="CHEBI:37565"/>
        <dbReference type="ChEBI" id="CHEBI:43474"/>
        <dbReference type="ChEBI" id="CHEBI:58189"/>
        <dbReference type="EC" id="3.6.5.3"/>
    </reaction>
</comment>
<reference evidence="9 18" key="2">
    <citation type="submission" date="2017-09" db="EMBL/GenBank/DDBJ databases">
        <title>Depth-based differentiation of microbial function through sediment-hosted aquifers and enrichment of novel symbionts in the deep terrestrial subsurface.</title>
        <authorList>
            <person name="Probst A.J."/>
            <person name="Ladd B."/>
            <person name="Jarett J.K."/>
            <person name="Geller-Mcgrath D.E."/>
            <person name="Sieber C.M."/>
            <person name="Emerson J.B."/>
            <person name="Anantharaman K."/>
            <person name="Thomas B.C."/>
            <person name="Malmstrom R."/>
            <person name="Stieglmeier M."/>
            <person name="Klingl A."/>
            <person name="Woyke T."/>
            <person name="Ryan C.M."/>
            <person name="Banfield J.F."/>
        </authorList>
    </citation>
    <scope>NUCLEOTIDE SEQUENCE [LARGE SCALE GENOMIC DNA]</scope>
    <source>
        <strain evidence="11">CG02_land_8_20_14_3_00_31_209</strain>
        <strain evidence="10">CG03_land_8_20_14_0_80_31_114</strain>
        <strain evidence="9">CG18_big_fil_WC_8_21_14_2_50_31_19</strain>
        <strain evidence="13">CG_4_10_14_0_8_um_filter_31_133</strain>
        <strain evidence="12">CG_4_8_14_3_um_filter</strain>
        <strain evidence="15">CG_4_9_14_0_8_um_filter_31_21</strain>
        <strain evidence="14">CG_4_9_14_3_um_filter_31_125</strain>
    </source>
</reference>
<comment type="similarity">
    <text evidence="1">Belongs to the TRAFAC class translation factor GTPase superfamily. Classic translation factor GTPase family. EIF2G subfamily.</text>
</comment>
<dbReference type="PANTHER" id="PTHR42854:SF3">
    <property type="entry name" value="EUKARYOTIC TRANSLATION INITIATION FACTOR 2 SUBUNIT 3-RELATED"/>
    <property type="match status" value="1"/>
</dbReference>
<dbReference type="Proteomes" id="UP000228874">
    <property type="component" value="Unassembled WGS sequence"/>
</dbReference>
<evidence type="ECO:0000256" key="6">
    <source>
        <dbReference type="ARBA" id="ARBA00023134"/>
    </source>
</evidence>
<gene>
    <name evidence="15" type="ORF">CO072_00795</name>
    <name evidence="14" type="ORF">CO124_01500</name>
    <name evidence="11" type="ORF">COS22_00540</name>
    <name evidence="10" type="ORF">COS45_00655</name>
    <name evidence="9" type="ORF">COW69_01425</name>
    <name evidence="13" type="ORF">COY63_00335</name>
    <name evidence="12" type="ORF">COZ66_00465</name>
</gene>
<dbReference type="GO" id="GO:0003924">
    <property type="term" value="F:GTPase activity"/>
    <property type="evidence" value="ECO:0007669"/>
    <property type="project" value="InterPro"/>
</dbReference>
<dbReference type="Proteomes" id="UP000229789">
    <property type="component" value="Unassembled WGS sequence"/>
</dbReference>
<dbReference type="SUPFAM" id="SSF50447">
    <property type="entry name" value="Translation proteins"/>
    <property type="match status" value="1"/>
</dbReference>
<dbReference type="NCBIfam" id="TIGR00231">
    <property type="entry name" value="small_GTP"/>
    <property type="match status" value="1"/>
</dbReference>
<evidence type="ECO:0000256" key="2">
    <source>
        <dbReference type="ARBA" id="ARBA00011986"/>
    </source>
</evidence>
<evidence type="ECO:0000313" key="15">
    <source>
        <dbReference type="EMBL" id="PJC01572.1"/>
    </source>
</evidence>
<name>A0A2G9LJ74_HUBC1</name>
<evidence type="ECO:0000256" key="7">
    <source>
        <dbReference type="ARBA" id="ARBA00048107"/>
    </source>
</evidence>
<evidence type="ECO:0000313" key="14">
    <source>
        <dbReference type="EMBL" id="PJB04039.1"/>
    </source>
</evidence>
<evidence type="ECO:0000313" key="11">
    <source>
        <dbReference type="EMBL" id="PIV46566.1"/>
    </source>
</evidence>
<dbReference type="InterPro" id="IPR009001">
    <property type="entry name" value="Transl_elong_EF1A/Init_IF2_C"/>
</dbReference>
<dbReference type="Gene3D" id="2.40.30.10">
    <property type="entry name" value="Translation factors"/>
    <property type="match status" value="2"/>
</dbReference>
<accession>A0A2G9LJ74</accession>
<dbReference type="SUPFAM" id="SSF52540">
    <property type="entry name" value="P-loop containing nucleoside triphosphate hydrolases"/>
    <property type="match status" value="1"/>
</dbReference>
<dbReference type="Proteomes" id="UP000230713">
    <property type="component" value="Unassembled WGS sequence"/>
</dbReference>
<dbReference type="Proteomes" id="UP000230477">
    <property type="component" value="Unassembled WGS sequence"/>
</dbReference>
<evidence type="ECO:0000256" key="1">
    <source>
        <dbReference type="ARBA" id="ARBA00005388"/>
    </source>
</evidence>
<dbReference type="Pfam" id="PF00009">
    <property type="entry name" value="GTP_EFTU"/>
    <property type="match status" value="1"/>
</dbReference>
<dbReference type="InterPro" id="IPR015256">
    <property type="entry name" value="eIF2g_C"/>
</dbReference>
<organism evidence="9 18">
    <name type="scientific">Huberarchaeum crystalense</name>
    <dbReference type="NCBI Taxonomy" id="2014257"/>
    <lineage>
        <taxon>Archaea</taxon>
        <taxon>Candidatus Huberarchaeota</taxon>
        <taxon>Candidatus Huberarchaeia</taxon>
        <taxon>Candidatus Huberarchaeales</taxon>
        <taxon>Candidatus Huberarchaeaceae</taxon>
        <taxon>Candidatus Huberarchaeum</taxon>
    </lineage>
</organism>
<dbReference type="EMBL" id="PFSX01000021">
    <property type="protein sequence ID" value="PJC01572.1"/>
    <property type="molecule type" value="Genomic_DNA"/>
</dbReference>
<evidence type="ECO:0000313" key="18">
    <source>
        <dbReference type="Proteomes" id="UP000229789"/>
    </source>
</evidence>
<dbReference type="EMBL" id="PEUT01000015">
    <property type="protein sequence ID" value="PIV13855.1"/>
    <property type="molecule type" value="Genomic_DNA"/>
</dbReference>
<keyword evidence="6" id="KW-0342">GTP-binding</keyword>
<dbReference type="EMBL" id="PFMG01000014">
    <property type="protein sequence ID" value="PIZ00015.1"/>
    <property type="molecule type" value="Genomic_DNA"/>
</dbReference>
<dbReference type="GO" id="GO:0005829">
    <property type="term" value="C:cytosol"/>
    <property type="evidence" value="ECO:0007669"/>
    <property type="project" value="TreeGrafter"/>
</dbReference>
<dbReference type="PANTHER" id="PTHR42854">
    <property type="entry name" value="EUKARYOTIC TRANSLATION INITIATION FACTOR 2 SUBUNIT 3 FAMILY MEMBER"/>
    <property type="match status" value="1"/>
</dbReference>
<dbReference type="Gene3D" id="3.40.50.300">
    <property type="entry name" value="P-loop containing nucleotide triphosphate hydrolases"/>
    <property type="match status" value="1"/>
</dbReference>
<dbReference type="GO" id="GO:0001731">
    <property type="term" value="P:formation of translation preinitiation complex"/>
    <property type="evidence" value="ECO:0007669"/>
    <property type="project" value="TreeGrafter"/>
</dbReference>
<accession>A0A2H9QT47</accession>
<dbReference type="Proteomes" id="UP000231232">
    <property type="component" value="Unassembled WGS sequence"/>
</dbReference>
<evidence type="ECO:0000313" key="16">
    <source>
        <dbReference type="Proteomes" id="UP000228874"/>
    </source>
</evidence>
<evidence type="ECO:0000256" key="4">
    <source>
        <dbReference type="ARBA" id="ARBA00022741"/>
    </source>
</evidence>
<evidence type="ECO:0000313" key="12">
    <source>
        <dbReference type="EMBL" id="PIX28260.1"/>
    </source>
</evidence>
<keyword evidence="5" id="KW-0648">Protein biosynthesis</keyword>
<dbReference type="InterPro" id="IPR027417">
    <property type="entry name" value="P-loop_NTPase"/>
</dbReference>
<dbReference type="EMBL" id="PCUF01000015">
    <property type="protein sequence ID" value="PIN66608.1"/>
    <property type="molecule type" value="Genomic_DNA"/>
</dbReference>
<dbReference type="EMBL" id="PFIH01000015">
    <property type="protein sequence ID" value="PIX28260.1"/>
    <property type="molecule type" value="Genomic_DNA"/>
</dbReference>
<dbReference type="EC" id="3.6.5.3" evidence="2"/>
<dbReference type="GO" id="GO:0000049">
    <property type="term" value="F:tRNA binding"/>
    <property type="evidence" value="ECO:0007669"/>
    <property type="project" value="TreeGrafter"/>
</dbReference>
<accession>A0A2H9N395</accession>
<sequence>MGIVITGLFGNVDHGKTTLLQALSGKWADTHSEEVARGITIKIGYASADYFVNNTKKDFSLSLKKGFKKAFTLSFVDTPGHESLIIHALEGAAVIDVAILVIAASDTELFEKCKKYLAAIIANNVPYLIVVQNKIDLVDKNKAMQNYKKINQLLENTNYKNSPIIPSSAQQGININFILESLFEISKKQNIIASQEKNKNFKLDIIHSFDVNRPGTKLKDIKGGVLGGVIRSGNISTNKTIFISPIDEKSISTKVIGVFQGNQVENAFVGGGLASIETELDPSLTKADQISNTRASSYEIPLKNTIDISNFFSLVDFLPKEIQTESDLKINEVVLVNISTMKVTGTITNLDKNKKNLKIVLGSKFPVEKGDKVIISKRANDQWFLIGFGDCE</sequence>
<dbReference type="InterPro" id="IPR009000">
    <property type="entry name" value="Transl_B-barrel_sf"/>
</dbReference>
<dbReference type="GO" id="GO:0003743">
    <property type="term" value="F:translation initiation factor activity"/>
    <property type="evidence" value="ECO:0007669"/>
    <property type="project" value="UniProtKB-KW"/>
</dbReference>
<dbReference type="GO" id="GO:0005525">
    <property type="term" value="F:GTP binding"/>
    <property type="evidence" value="ECO:0007669"/>
    <property type="project" value="UniProtKB-KW"/>
</dbReference>
<evidence type="ECO:0000259" key="8">
    <source>
        <dbReference type="PROSITE" id="PS51722"/>
    </source>
</evidence>
<dbReference type="SUPFAM" id="SSF50465">
    <property type="entry name" value="EF-Tu/eEF-1alpha/eIF2-gamma C-terminal domain"/>
    <property type="match status" value="1"/>
</dbReference>
<dbReference type="Proteomes" id="UP000231449">
    <property type="component" value="Unassembled WGS sequence"/>
</dbReference>
<dbReference type="Pfam" id="PF09173">
    <property type="entry name" value="eIF2_C"/>
    <property type="match status" value="1"/>
</dbReference>
<evidence type="ECO:0000313" key="9">
    <source>
        <dbReference type="EMBL" id="PIN66608.1"/>
    </source>
</evidence>
<comment type="caution">
    <text evidence="9">The sequence shown here is derived from an EMBL/GenBank/DDBJ whole genome shotgun (WGS) entry which is preliminary data.</text>
</comment>
<reference evidence="16 17" key="1">
    <citation type="submission" date="2017-09" db="EMBL/GenBank/DDBJ databases">
        <title>Depth-based differentiation of microbial function through sediment-hosted aquifers and enrichment of novel symbionts in the deep terrestrial subsurface.</title>
        <authorList>
            <person name="Probst A.J."/>
            <person name="Ladd B."/>
            <person name="Jarett J.K."/>
            <person name="Geller-Mcgrath D.E."/>
            <person name="Sieber C.M.K."/>
            <person name="Emerson J.B."/>
            <person name="Anantharaman K."/>
            <person name="Thomas B.C."/>
            <person name="Malmstrom R."/>
            <person name="Stieglmeier M."/>
            <person name="Klingl A."/>
            <person name="Woyke T."/>
            <person name="Ryan C.M."/>
            <person name="Banfield J.F."/>
        </authorList>
    </citation>
    <scope>NUCLEOTIDE SEQUENCE [LARGE SCALE GENOMIC DNA]</scope>
</reference>
<evidence type="ECO:0000313" key="10">
    <source>
        <dbReference type="EMBL" id="PIV13855.1"/>
    </source>
</evidence>
<accession>A0A2H9M2I7</accession>
<dbReference type="InterPro" id="IPR050543">
    <property type="entry name" value="eIF2G"/>
</dbReference>
<dbReference type="InterPro" id="IPR005225">
    <property type="entry name" value="Small_GTP-bd"/>
</dbReference>
<evidence type="ECO:0000313" key="17">
    <source>
        <dbReference type="Proteomes" id="UP000228888"/>
    </source>
</evidence>
<accession>A0A2H9PAP3</accession>
<proteinExistence type="inferred from homology"/>
<evidence type="ECO:0000313" key="13">
    <source>
        <dbReference type="EMBL" id="PIZ00015.1"/>
    </source>
</evidence>
<protein>
    <recommendedName>
        <fullName evidence="2">protein-synthesizing GTPase</fullName>
        <ecNumber evidence="2">3.6.5.3</ecNumber>
    </recommendedName>
</protein>
<keyword evidence="4" id="KW-0547">Nucleotide-binding</keyword>
<dbReference type="EMBL" id="PFUW01000021">
    <property type="protein sequence ID" value="PJB04039.1"/>
    <property type="molecule type" value="Genomic_DNA"/>
</dbReference>